<gene>
    <name evidence="7" type="ORF">ACFQ1M_01375</name>
</gene>
<sequence>MSRDLAFGLLFAGILLIDITLNNLAELSVFRYLTKPLVLGSLVVYFYLNSDHLPAKEKKYTRYGLMSLFVGDLFILGDFKTFYLVGGIICFIVAKIFYFLAFKQQATIEKRRLTLFLSGGFIYATGLYILIFPKVGNLLIPVTAYFLASTIMALCAFLRYRKVNTKSFLFVLGGSLLFVICESISSINRFYDEVPYKNILIMLTYAYAQFFIVKGMLCQGENTSTEL</sequence>
<dbReference type="RefSeq" id="WP_386402738.1">
    <property type="nucleotide sequence ID" value="NZ_JBHTJH010000002.1"/>
</dbReference>
<feature type="transmembrane region" description="Helical" evidence="6">
    <location>
        <begin position="199"/>
        <end position="217"/>
    </location>
</feature>
<evidence type="ECO:0000256" key="3">
    <source>
        <dbReference type="ARBA" id="ARBA00022692"/>
    </source>
</evidence>
<evidence type="ECO:0000313" key="7">
    <source>
        <dbReference type="EMBL" id="MFD0860843.1"/>
    </source>
</evidence>
<dbReference type="EMBL" id="JBHTJH010000002">
    <property type="protein sequence ID" value="MFD0860843.1"/>
    <property type="molecule type" value="Genomic_DNA"/>
</dbReference>
<comment type="similarity">
    <text evidence="2">Belongs to the TMEM86 family.</text>
</comment>
<evidence type="ECO:0000256" key="6">
    <source>
        <dbReference type="SAM" id="Phobius"/>
    </source>
</evidence>
<evidence type="ECO:0000256" key="4">
    <source>
        <dbReference type="ARBA" id="ARBA00022989"/>
    </source>
</evidence>
<dbReference type="Proteomes" id="UP001596978">
    <property type="component" value="Unassembled WGS sequence"/>
</dbReference>
<feature type="transmembrane region" description="Helical" evidence="6">
    <location>
        <begin position="138"/>
        <end position="160"/>
    </location>
</feature>
<accession>A0ABW3CT49</accession>
<evidence type="ECO:0000256" key="5">
    <source>
        <dbReference type="ARBA" id="ARBA00023136"/>
    </source>
</evidence>
<keyword evidence="5 6" id="KW-0472">Membrane</keyword>
<comment type="subcellular location">
    <subcellularLocation>
        <location evidence="1">Membrane</location>
        <topology evidence="1">Multi-pass membrane protein</topology>
    </subcellularLocation>
</comment>
<reference evidence="8" key="1">
    <citation type="journal article" date="2019" name="Int. J. Syst. Evol. Microbiol.">
        <title>The Global Catalogue of Microorganisms (GCM) 10K type strain sequencing project: providing services to taxonomists for standard genome sequencing and annotation.</title>
        <authorList>
            <consortium name="The Broad Institute Genomics Platform"/>
            <consortium name="The Broad Institute Genome Sequencing Center for Infectious Disease"/>
            <person name="Wu L."/>
            <person name="Ma J."/>
        </authorList>
    </citation>
    <scope>NUCLEOTIDE SEQUENCE [LARGE SCALE GENOMIC DNA]</scope>
    <source>
        <strain evidence="8">CCUG 62952</strain>
    </source>
</reference>
<evidence type="ECO:0000256" key="1">
    <source>
        <dbReference type="ARBA" id="ARBA00004141"/>
    </source>
</evidence>
<evidence type="ECO:0000256" key="2">
    <source>
        <dbReference type="ARBA" id="ARBA00007375"/>
    </source>
</evidence>
<comment type="caution">
    <text evidence="7">The sequence shown here is derived from an EMBL/GenBank/DDBJ whole genome shotgun (WGS) entry which is preliminary data.</text>
</comment>
<feature type="transmembrane region" description="Helical" evidence="6">
    <location>
        <begin position="82"/>
        <end position="101"/>
    </location>
</feature>
<feature type="transmembrane region" description="Helical" evidence="6">
    <location>
        <begin position="167"/>
        <end position="187"/>
    </location>
</feature>
<evidence type="ECO:0000313" key="8">
    <source>
        <dbReference type="Proteomes" id="UP001596978"/>
    </source>
</evidence>
<keyword evidence="3 6" id="KW-0812">Transmembrane</keyword>
<dbReference type="PANTHER" id="PTHR31885:SF6">
    <property type="entry name" value="GH04784P"/>
    <property type="match status" value="1"/>
</dbReference>
<name>A0ABW3CT49_9FLAO</name>
<dbReference type="Pfam" id="PF07947">
    <property type="entry name" value="YhhN"/>
    <property type="match status" value="1"/>
</dbReference>
<organism evidence="7 8">
    <name type="scientific">Sungkyunkwania multivorans</name>
    <dbReference type="NCBI Taxonomy" id="1173618"/>
    <lineage>
        <taxon>Bacteria</taxon>
        <taxon>Pseudomonadati</taxon>
        <taxon>Bacteroidota</taxon>
        <taxon>Flavobacteriia</taxon>
        <taxon>Flavobacteriales</taxon>
        <taxon>Flavobacteriaceae</taxon>
        <taxon>Sungkyunkwania</taxon>
    </lineage>
</organism>
<dbReference type="PANTHER" id="PTHR31885">
    <property type="entry name" value="GH04784P"/>
    <property type="match status" value="1"/>
</dbReference>
<keyword evidence="4 6" id="KW-1133">Transmembrane helix</keyword>
<protein>
    <submittedName>
        <fullName evidence="7">Lysoplasmalogenase</fullName>
    </submittedName>
</protein>
<proteinExistence type="inferred from homology"/>
<keyword evidence="8" id="KW-1185">Reference proteome</keyword>
<feature type="transmembrane region" description="Helical" evidence="6">
    <location>
        <begin position="113"/>
        <end position="132"/>
    </location>
</feature>
<dbReference type="InterPro" id="IPR012506">
    <property type="entry name" value="TMEM86B-like"/>
</dbReference>